<dbReference type="Proteomes" id="UP000824063">
    <property type="component" value="Unassembled WGS sequence"/>
</dbReference>
<accession>A0A9D2F7B2</accession>
<gene>
    <name evidence="9" type="ORF">IAA20_05120</name>
</gene>
<evidence type="ECO:0000313" key="10">
    <source>
        <dbReference type="Proteomes" id="UP000824063"/>
    </source>
</evidence>
<evidence type="ECO:0000313" key="9">
    <source>
        <dbReference type="EMBL" id="HIZ53303.1"/>
    </source>
</evidence>
<dbReference type="EMBL" id="DXBN01000118">
    <property type="protein sequence ID" value="HIZ53303.1"/>
    <property type="molecule type" value="Genomic_DNA"/>
</dbReference>
<feature type="transmembrane region" description="Helical" evidence="8">
    <location>
        <begin position="176"/>
        <end position="198"/>
    </location>
</feature>
<feature type="transmembrane region" description="Helical" evidence="8">
    <location>
        <begin position="280"/>
        <end position="307"/>
    </location>
</feature>
<protein>
    <submittedName>
        <fullName evidence="9">AI-2E family transporter</fullName>
    </submittedName>
</protein>
<reference evidence="9" key="1">
    <citation type="journal article" date="2021" name="PeerJ">
        <title>Extensive microbial diversity within the chicken gut microbiome revealed by metagenomics and culture.</title>
        <authorList>
            <person name="Gilroy R."/>
            <person name="Ravi A."/>
            <person name="Getino M."/>
            <person name="Pursley I."/>
            <person name="Horton D.L."/>
            <person name="Alikhan N.F."/>
            <person name="Baker D."/>
            <person name="Gharbi K."/>
            <person name="Hall N."/>
            <person name="Watson M."/>
            <person name="Adriaenssens E.M."/>
            <person name="Foster-Nyarko E."/>
            <person name="Jarju S."/>
            <person name="Secka A."/>
            <person name="Antonio M."/>
            <person name="Oren A."/>
            <person name="Chaudhuri R.R."/>
            <person name="La Ragione R."/>
            <person name="Hildebrand F."/>
            <person name="Pallen M.J."/>
        </authorList>
    </citation>
    <scope>NUCLEOTIDE SEQUENCE</scope>
    <source>
        <strain evidence="9">CHK172-16539</strain>
    </source>
</reference>
<proteinExistence type="inferred from homology"/>
<keyword evidence="4" id="KW-1003">Cell membrane</keyword>
<evidence type="ECO:0000256" key="5">
    <source>
        <dbReference type="ARBA" id="ARBA00022692"/>
    </source>
</evidence>
<keyword evidence="5 8" id="KW-0812">Transmembrane</keyword>
<feature type="transmembrane region" description="Helical" evidence="8">
    <location>
        <begin position="51"/>
        <end position="73"/>
    </location>
</feature>
<dbReference type="PANTHER" id="PTHR21716:SF53">
    <property type="entry name" value="PERMEASE PERM-RELATED"/>
    <property type="match status" value="1"/>
</dbReference>
<evidence type="ECO:0000256" key="2">
    <source>
        <dbReference type="ARBA" id="ARBA00009773"/>
    </source>
</evidence>
<keyword evidence="3" id="KW-0813">Transport</keyword>
<dbReference type="GO" id="GO:0005886">
    <property type="term" value="C:plasma membrane"/>
    <property type="evidence" value="ECO:0007669"/>
    <property type="project" value="UniProtKB-SubCell"/>
</dbReference>
<evidence type="ECO:0000256" key="6">
    <source>
        <dbReference type="ARBA" id="ARBA00022989"/>
    </source>
</evidence>
<evidence type="ECO:0000256" key="4">
    <source>
        <dbReference type="ARBA" id="ARBA00022475"/>
    </source>
</evidence>
<evidence type="ECO:0000256" key="8">
    <source>
        <dbReference type="SAM" id="Phobius"/>
    </source>
</evidence>
<feature type="transmembrane region" description="Helical" evidence="8">
    <location>
        <begin position="85"/>
        <end position="106"/>
    </location>
</feature>
<keyword evidence="6 8" id="KW-1133">Transmembrane helix</keyword>
<comment type="caution">
    <text evidence="9">The sequence shown here is derived from an EMBL/GenBank/DDBJ whole genome shotgun (WGS) entry which is preliminary data.</text>
</comment>
<organism evidence="9 10">
    <name type="scientific">Candidatus Enterococcus avicola</name>
    <dbReference type="NCBI Taxonomy" id="2838561"/>
    <lineage>
        <taxon>Bacteria</taxon>
        <taxon>Bacillati</taxon>
        <taxon>Bacillota</taxon>
        <taxon>Bacilli</taxon>
        <taxon>Lactobacillales</taxon>
        <taxon>Enterococcaceae</taxon>
        <taxon>Enterococcus</taxon>
    </lineage>
</organism>
<feature type="transmembrane region" description="Helical" evidence="8">
    <location>
        <begin position="21"/>
        <end position="45"/>
    </location>
</feature>
<dbReference type="GO" id="GO:0055085">
    <property type="term" value="P:transmembrane transport"/>
    <property type="evidence" value="ECO:0007669"/>
    <property type="project" value="TreeGrafter"/>
</dbReference>
<comment type="subcellular location">
    <subcellularLocation>
        <location evidence="1">Cell membrane</location>
        <topology evidence="1">Multi-pass membrane protein</topology>
    </subcellularLocation>
</comment>
<evidence type="ECO:0000256" key="1">
    <source>
        <dbReference type="ARBA" id="ARBA00004651"/>
    </source>
</evidence>
<feature type="transmembrane region" description="Helical" evidence="8">
    <location>
        <begin position="343"/>
        <end position="362"/>
    </location>
</feature>
<evidence type="ECO:0000256" key="7">
    <source>
        <dbReference type="ARBA" id="ARBA00023136"/>
    </source>
</evidence>
<evidence type="ECO:0000256" key="3">
    <source>
        <dbReference type="ARBA" id="ARBA00022448"/>
    </source>
</evidence>
<dbReference type="InterPro" id="IPR002549">
    <property type="entry name" value="AI-2E-like"/>
</dbReference>
<dbReference type="Pfam" id="PF01594">
    <property type="entry name" value="AI-2E_transport"/>
    <property type="match status" value="1"/>
</dbReference>
<reference evidence="9" key="2">
    <citation type="submission" date="2021-04" db="EMBL/GenBank/DDBJ databases">
        <authorList>
            <person name="Gilroy R."/>
        </authorList>
    </citation>
    <scope>NUCLEOTIDE SEQUENCE</scope>
    <source>
        <strain evidence="9">CHK172-16539</strain>
    </source>
</reference>
<name>A0A9D2F7B2_9ENTE</name>
<feature type="transmembrane region" description="Helical" evidence="8">
    <location>
        <begin position="319"/>
        <end position="337"/>
    </location>
</feature>
<feature type="transmembrane region" description="Helical" evidence="8">
    <location>
        <begin position="241"/>
        <end position="274"/>
    </location>
</feature>
<dbReference type="PANTHER" id="PTHR21716">
    <property type="entry name" value="TRANSMEMBRANE PROTEIN"/>
    <property type="match status" value="1"/>
</dbReference>
<sequence>MERKDKITFSWFWRWFLNNKVVTGLLIVLLLLLNTLIFTKVAYLFTPFLDFLAIVGLPIIMAAILYYLMNPVVDFLEKKNVKRIYSILGLFVFVLGLLVWGSVVIIPKIQEQTISFITNFPDYIKIVESSVDDMLSNPLFSQVQEQLEASWEKIFTWMTEIIQKFSKSTFENIGNFFGAVASVFIAIVTMPFILFYLLKDGKNLAPYAVAFLPTKWRKPTMKVLKEMNQQVSSYIRGQLTVAFLVGVIFMIGFAIIGLDYAVTLGIMAGILNLIPYLGSFLAMIPAVFLGIVGGPILLIKVLVVFLIEQTLEGRFISPLILGNQLSIHPITILFVLLTSGKMFGLTGVILGIPVYAAVKVLIKAIYAWYVQTSKLYEDAPTVLIEEPIQREE</sequence>
<dbReference type="AlphaFoldDB" id="A0A9D2F7B2"/>
<keyword evidence="7 8" id="KW-0472">Membrane</keyword>
<comment type="similarity">
    <text evidence="2">Belongs to the autoinducer-2 exporter (AI-2E) (TC 2.A.86) family.</text>
</comment>